<sequence length="900" mass="101186">MDSTAHSGNSSNHQDIHPSPPPDETELAKNKTSPLKKTVATRQRYLTTGKIGEEDRPEFRYNLSDDMMPYFAEVEADGFLETHLPGEDFKHNARKEPLRFNTELLKNNEREMAEEFVHVASPALKRGGSKPLVAKITADLPDSTESTGFGQGGKKRPDVVLYPNNKEAVKDYALSKDDIEGLKKGRDKRKTLKSSKDQIEESEYNFSHLARTCWSWVCVPVELKADHQHSAFGFGNDPNFLPGGRKRRGARGQLADYAARILQRQHLLFFFMIAITRNEARLMRWDRAGAIVTQPLDLRDPDQADKLLTFLYRLSRAKPEQRGCDRTVQRATKKEIDLMREAKDSIPEGDYRLKRLNLAMAEGWPVYKVLCREDDVVSVDAWRATSTNTDSASSTVPPPSLSLANIGLLSEDPDPFGPGTSSTARTAWKARNRPAVHYRCFLICKHDFSSDSPIGRGTRGYLAYDMKTGKFVYLKDSWRVSTGNSEIKVYQRLHERGVENIATPIYGGDVADIDGTLHRTLAQKHNRKAEYIHCRLVVEEIGESILDYPTSKDLVAVMYGAIIAHQQACEKAKVMHRDISEANMLMIPDPKSPTRGVTKRGILIDWDLCKLYDELMDGAKQSNRSGTWQFMSALLLLRPGFKQHTVADDLESFMHVLNWICLRYHDTLHEDLQAHVSLVFDGSKKGDLENRTGGGEKFLRILKGIPSAELSDSTPLQVLVDALVELCQAHYNATDLTPYAKFFRKKAPIPASWFEDGEHPDVLGFESSEEQSENTHEPVAAAVDTMKYPPFSTHEKILRVFEKALLVRADVYPIKQDDKFAQFAKIDRSQYSVHSSFSGSKRYSEELGDGGDEEQPLAKKLRPARTKQQPSHTLGAIIENEATRDQPVAGGSQAAGHRDG</sequence>
<dbReference type="Proteomes" id="UP000194127">
    <property type="component" value="Unassembled WGS sequence"/>
</dbReference>
<dbReference type="SUPFAM" id="SSF56112">
    <property type="entry name" value="Protein kinase-like (PK-like)"/>
    <property type="match status" value="1"/>
</dbReference>
<dbReference type="RefSeq" id="XP_024341342.1">
    <property type="nucleotide sequence ID" value="XM_024480608.1"/>
</dbReference>
<dbReference type="Gene3D" id="1.10.510.10">
    <property type="entry name" value="Transferase(Phosphotransferase) domain 1"/>
    <property type="match status" value="1"/>
</dbReference>
<evidence type="ECO:0000313" key="4">
    <source>
        <dbReference type="Proteomes" id="UP000194127"/>
    </source>
</evidence>
<proteinExistence type="predicted"/>
<accession>A0A1X6N7D8</accession>
<feature type="compositionally biased region" description="Polar residues" evidence="1">
    <location>
        <begin position="30"/>
        <end position="41"/>
    </location>
</feature>
<dbReference type="AlphaFoldDB" id="A0A1X6N7D8"/>
<dbReference type="OrthoDB" id="2739517at2759"/>
<organism evidence="3 4">
    <name type="scientific">Postia placenta MAD-698-R-SB12</name>
    <dbReference type="NCBI Taxonomy" id="670580"/>
    <lineage>
        <taxon>Eukaryota</taxon>
        <taxon>Fungi</taxon>
        <taxon>Dikarya</taxon>
        <taxon>Basidiomycota</taxon>
        <taxon>Agaricomycotina</taxon>
        <taxon>Agaricomycetes</taxon>
        <taxon>Polyporales</taxon>
        <taxon>Adustoporiaceae</taxon>
        <taxon>Rhodonia</taxon>
    </lineage>
</organism>
<dbReference type="PANTHER" id="PTHR38248">
    <property type="entry name" value="FUNK1 6"/>
    <property type="match status" value="1"/>
</dbReference>
<dbReference type="PANTHER" id="PTHR38248:SF2">
    <property type="entry name" value="FUNK1 11"/>
    <property type="match status" value="1"/>
</dbReference>
<feature type="domain" description="Fungal-type protein kinase" evidence="2">
    <location>
        <begin position="246"/>
        <end position="387"/>
    </location>
</feature>
<feature type="compositionally biased region" description="Polar residues" evidence="1">
    <location>
        <begin position="1"/>
        <end position="13"/>
    </location>
</feature>
<evidence type="ECO:0000259" key="2">
    <source>
        <dbReference type="Pfam" id="PF17667"/>
    </source>
</evidence>
<dbReference type="GeneID" id="36325558"/>
<evidence type="ECO:0000256" key="1">
    <source>
        <dbReference type="SAM" id="MobiDB-lite"/>
    </source>
</evidence>
<dbReference type="Pfam" id="PF17667">
    <property type="entry name" value="Pkinase_fungal"/>
    <property type="match status" value="2"/>
</dbReference>
<gene>
    <name evidence="3" type="ORF">POSPLADRAFT_1055168</name>
</gene>
<dbReference type="EMBL" id="KZ110594">
    <property type="protein sequence ID" value="OSX64548.1"/>
    <property type="molecule type" value="Genomic_DNA"/>
</dbReference>
<evidence type="ECO:0000313" key="3">
    <source>
        <dbReference type="EMBL" id="OSX64548.1"/>
    </source>
</evidence>
<dbReference type="InterPro" id="IPR011009">
    <property type="entry name" value="Kinase-like_dom_sf"/>
</dbReference>
<keyword evidence="4" id="KW-1185">Reference proteome</keyword>
<feature type="domain" description="Fungal-type protein kinase" evidence="2">
    <location>
        <begin position="448"/>
        <end position="661"/>
    </location>
</feature>
<dbReference type="InterPro" id="IPR040976">
    <property type="entry name" value="Pkinase_fungal"/>
</dbReference>
<feature type="compositionally biased region" description="Acidic residues" evidence="1">
    <location>
        <begin position="846"/>
        <end position="855"/>
    </location>
</feature>
<protein>
    <recommendedName>
        <fullName evidence="2">Fungal-type protein kinase domain-containing protein</fullName>
    </recommendedName>
</protein>
<feature type="region of interest" description="Disordered" evidence="1">
    <location>
        <begin position="1"/>
        <end position="41"/>
    </location>
</feature>
<feature type="region of interest" description="Disordered" evidence="1">
    <location>
        <begin position="837"/>
        <end position="900"/>
    </location>
</feature>
<reference evidence="3 4" key="1">
    <citation type="submission" date="2017-04" db="EMBL/GenBank/DDBJ databases">
        <title>Genome Sequence of the Model Brown-Rot Fungus Postia placenta SB12.</title>
        <authorList>
            <consortium name="DOE Joint Genome Institute"/>
            <person name="Gaskell J."/>
            <person name="Kersten P."/>
            <person name="Larrondo L.F."/>
            <person name="Canessa P."/>
            <person name="Martinez D."/>
            <person name="Hibbett D."/>
            <person name="Schmoll M."/>
            <person name="Kubicek C.P."/>
            <person name="Martinez A.T."/>
            <person name="Yadav J."/>
            <person name="Master E."/>
            <person name="Magnuson J.K."/>
            <person name="James T."/>
            <person name="Yaver D."/>
            <person name="Berka R."/>
            <person name="Labutti K."/>
            <person name="Lipzen A."/>
            <person name="Aerts A."/>
            <person name="Barry K."/>
            <person name="Henrissat B."/>
            <person name="Blanchette R."/>
            <person name="Grigoriev I."/>
            <person name="Cullen D."/>
        </authorList>
    </citation>
    <scope>NUCLEOTIDE SEQUENCE [LARGE SCALE GENOMIC DNA]</scope>
    <source>
        <strain evidence="3 4">MAD-698-R-SB12</strain>
    </source>
</reference>
<name>A0A1X6N7D8_9APHY</name>